<feature type="chain" id="PRO_5046123370" description="Peptidase inhibitor I78 family protein" evidence="2">
    <location>
        <begin position="25"/>
        <end position="113"/>
    </location>
</feature>
<feature type="signal peptide" evidence="2">
    <location>
        <begin position="1"/>
        <end position="24"/>
    </location>
</feature>
<evidence type="ECO:0008006" key="5">
    <source>
        <dbReference type="Google" id="ProtNLM"/>
    </source>
</evidence>
<proteinExistence type="predicted"/>
<keyword evidence="2" id="KW-0732">Signal</keyword>
<name>A0ABV7BXS6_9PROT</name>
<gene>
    <name evidence="3" type="ORF">ACFOD3_13400</name>
</gene>
<reference evidence="4" key="1">
    <citation type="journal article" date="2019" name="Int. J. Syst. Evol. Microbiol.">
        <title>The Global Catalogue of Microorganisms (GCM) 10K type strain sequencing project: providing services to taxonomists for standard genome sequencing and annotation.</title>
        <authorList>
            <consortium name="The Broad Institute Genomics Platform"/>
            <consortium name="The Broad Institute Genome Sequencing Center for Infectious Disease"/>
            <person name="Wu L."/>
            <person name="Ma J."/>
        </authorList>
    </citation>
    <scope>NUCLEOTIDE SEQUENCE [LARGE SCALE GENOMIC DNA]</scope>
    <source>
        <strain evidence="4">CGMCC 1.16855</strain>
    </source>
</reference>
<comment type="caution">
    <text evidence="3">The sequence shown here is derived from an EMBL/GenBank/DDBJ whole genome shotgun (WGS) entry which is preliminary data.</text>
</comment>
<organism evidence="3 4">
    <name type="scientific">Falsiroseomonas tokyonensis</name>
    <dbReference type="NCBI Taxonomy" id="430521"/>
    <lineage>
        <taxon>Bacteria</taxon>
        <taxon>Pseudomonadati</taxon>
        <taxon>Pseudomonadota</taxon>
        <taxon>Alphaproteobacteria</taxon>
        <taxon>Acetobacterales</taxon>
        <taxon>Roseomonadaceae</taxon>
        <taxon>Falsiroseomonas</taxon>
    </lineage>
</organism>
<keyword evidence="4" id="KW-1185">Reference proteome</keyword>
<protein>
    <recommendedName>
        <fullName evidence="5">Peptidase inhibitor I78 family protein</fullName>
    </recommendedName>
</protein>
<evidence type="ECO:0000256" key="1">
    <source>
        <dbReference type="SAM" id="MobiDB-lite"/>
    </source>
</evidence>
<dbReference type="Proteomes" id="UP001595420">
    <property type="component" value="Unassembled WGS sequence"/>
</dbReference>
<feature type="region of interest" description="Disordered" evidence="1">
    <location>
        <begin position="18"/>
        <end position="46"/>
    </location>
</feature>
<evidence type="ECO:0000256" key="2">
    <source>
        <dbReference type="SAM" id="SignalP"/>
    </source>
</evidence>
<sequence length="113" mass="11619">MRRLSPILLLLAAGCATEPGPVSAAGPLPRSDRALPPPALSEGPGGIRCADHADALPALIGQPEAEVRAALSGLRGIRTIRLLAPNQPATRDYREDRVGGVVRNGVVESLACG</sequence>
<evidence type="ECO:0000313" key="4">
    <source>
        <dbReference type="Proteomes" id="UP001595420"/>
    </source>
</evidence>
<dbReference type="RefSeq" id="WP_216836958.1">
    <property type="nucleotide sequence ID" value="NZ_JAFNJS010000003.1"/>
</dbReference>
<dbReference type="PROSITE" id="PS51257">
    <property type="entry name" value="PROKAR_LIPOPROTEIN"/>
    <property type="match status" value="1"/>
</dbReference>
<evidence type="ECO:0000313" key="3">
    <source>
        <dbReference type="EMBL" id="MFC3000895.1"/>
    </source>
</evidence>
<accession>A0ABV7BXS6</accession>
<dbReference type="EMBL" id="JBHRSB010000003">
    <property type="protein sequence ID" value="MFC3000895.1"/>
    <property type="molecule type" value="Genomic_DNA"/>
</dbReference>